<evidence type="ECO:0000256" key="1">
    <source>
        <dbReference type="SAM" id="SignalP"/>
    </source>
</evidence>
<reference evidence="2 3" key="1">
    <citation type="submission" date="2017-02" db="EMBL/GenBank/DDBJ databases">
        <authorList>
            <person name="Peterson S.W."/>
        </authorList>
    </citation>
    <scope>NUCLEOTIDE SEQUENCE [LARGE SCALE GENOMIC DNA]</scope>
    <source>
        <strain evidence="2 3">DSM 22335</strain>
    </source>
</reference>
<sequence>MKKLIPAVCLLLSTFSLKASDTVYVKASDLNTRVLIPGTHRWLVYFKMGKDSTRKLYSLWTRKIDLLQYEGRNAISVTQEWEDKDSVSHTAYTVCDSKDFSTLYHESWWKQTGKATFDFLKKEMTIGGKKTDAADKDSVNLKRFSAFTKATGEYFLNWHLDLEVFPQLPFRNNTTFMINYYDPGFSAPQKVPYTVTGSAALTGYDQQKVDCWLLEHNSKNNHEVFWISKKTREVLKLEQEFAGRYRYKIKLGFSM</sequence>
<dbReference type="EMBL" id="FUWH01000009">
    <property type="protein sequence ID" value="SKA06803.1"/>
    <property type="molecule type" value="Genomic_DNA"/>
</dbReference>
<name>A0A1T4QSP5_9BACT</name>
<evidence type="ECO:0000313" key="2">
    <source>
        <dbReference type="EMBL" id="SKA06803.1"/>
    </source>
</evidence>
<protein>
    <recommendedName>
        <fullName evidence="4">DUF3108 domain-containing protein</fullName>
    </recommendedName>
</protein>
<dbReference type="RefSeq" id="WP_078832181.1">
    <property type="nucleotide sequence ID" value="NZ_FUWH01000009.1"/>
</dbReference>
<dbReference type="Pfam" id="PF11306">
    <property type="entry name" value="DUF3108"/>
    <property type="match status" value="1"/>
</dbReference>
<organism evidence="2 3">
    <name type="scientific">Sediminibacterium ginsengisoli</name>
    <dbReference type="NCBI Taxonomy" id="413434"/>
    <lineage>
        <taxon>Bacteria</taxon>
        <taxon>Pseudomonadati</taxon>
        <taxon>Bacteroidota</taxon>
        <taxon>Chitinophagia</taxon>
        <taxon>Chitinophagales</taxon>
        <taxon>Chitinophagaceae</taxon>
        <taxon>Sediminibacterium</taxon>
    </lineage>
</organism>
<dbReference type="OrthoDB" id="6057441at2"/>
<feature type="chain" id="PRO_5013341082" description="DUF3108 domain-containing protein" evidence="1">
    <location>
        <begin position="20"/>
        <end position="255"/>
    </location>
</feature>
<dbReference type="STRING" id="413434.SAMN04488132_10983"/>
<proteinExistence type="predicted"/>
<keyword evidence="1" id="KW-0732">Signal</keyword>
<dbReference type="AlphaFoldDB" id="A0A1T4QSP5"/>
<dbReference type="Proteomes" id="UP000190888">
    <property type="component" value="Unassembled WGS sequence"/>
</dbReference>
<gene>
    <name evidence="2" type="ORF">SAMN04488132_10983</name>
</gene>
<evidence type="ECO:0000313" key="3">
    <source>
        <dbReference type="Proteomes" id="UP000190888"/>
    </source>
</evidence>
<evidence type="ECO:0008006" key="4">
    <source>
        <dbReference type="Google" id="ProtNLM"/>
    </source>
</evidence>
<keyword evidence="3" id="KW-1185">Reference proteome</keyword>
<accession>A0A1T4QSP5</accession>
<dbReference type="InterPro" id="IPR021457">
    <property type="entry name" value="DUF3108"/>
</dbReference>
<feature type="signal peptide" evidence="1">
    <location>
        <begin position="1"/>
        <end position="19"/>
    </location>
</feature>